<feature type="compositionally biased region" description="Basic and acidic residues" evidence="1">
    <location>
        <begin position="1"/>
        <end position="16"/>
    </location>
</feature>
<organism evidence="3">
    <name type="scientific">Spathaspora passalidarum (strain NRRL Y-27907 / 11-Y1)</name>
    <dbReference type="NCBI Taxonomy" id="619300"/>
    <lineage>
        <taxon>Eukaryota</taxon>
        <taxon>Fungi</taxon>
        <taxon>Dikarya</taxon>
        <taxon>Ascomycota</taxon>
        <taxon>Saccharomycotina</taxon>
        <taxon>Pichiomycetes</taxon>
        <taxon>Debaryomycetaceae</taxon>
        <taxon>Spathaspora</taxon>
    </lineage>
</organism>
<gene>
    <name evidence="2" type="ORF">SPAPADRAFT_137494</name>
</gene>
<feature type="compositionally biased region" description="Acidic residues" evidence="1">
    <location>
        <begin position="31"/>
        <end position="55"/>
    </location>
</feature>
<evidence type="ECO:0000313" key="2">
    <source>
        <dbReference type="EMBL" id="EGW33255.1"/>
    </source>
</evidence>
<sequence length="313" mass="35679">MSEEEQPQHAEIHEPATEVVVDVQEDNSGIDNDDDDDFDDFNEAGNDNDDDDFGDFDNTSYVQSTHPSFPEDVLNDSQQFIENLNKLMDSIFPSSDSEPRPTPNADENNNTSSPLLNERAATIFQQVSTLPYLHPTSWTKSNIRHSLLVQLGIPINLDELAQPPHASSTLSNLTRRKSITSASDIDWTVFDIPEFDKLDISSEQESRLLESTFDTLAMIEYDNLANCSSGYLEAASIEAVDEKLHQLESHYDELIKLSSCWQHRMAELHSDFEIYEGVVQSFIGYSQKLRRQEILEENLKKVKHTSTKKKFWK</sequence>
<feature type="region of interest" description="Disordered" evidence="1">
    <location>
        <begin position="90"/>
        <end position="113"/>
    </location>
</feature>
<evidence type="ECO:0000313" key="3">
    <source>
        <dbReference type="Proteomes" id="UP000000709"/>
    </source>
</evidence>
<dbReference type="FunCoup" id="G3ALL2">
    <property type="interactions" value="23"/>
</dbReference>
<dbReference type="AlphaFoldDB" id="G3ALL2"/>
<protein>
    <submittedName>
        <fullName evidence="2">Uncharacterized protein</fullName>
    </submittedName>
</protein>
<dbReference type="OMA" id="LAQYWTD"/>
<dbReference type="InParanoid" id="G3ALL2"/>
<feature type="region of interest" description="Disordered" evidence="1">
    <location>
        <begin position="1"/>
        <end position="71"/>
    </location>
</feature>
<dbReference type="Pfam" id="PF17104">
    <property type="entry name" value="YBL010C_LAA2"/>
    <property type="match status" value="1"/>
</dbReference>
<proteinExistence type="predicted"/>
<name>G3ALL2_SPAPN</name>
<evidence type="ECO:0000256" key="1">
    <source>
        <dbReference type="SAM" id="MobiDB-lite"/>
    </source>
</evidence>
<dbReference type="EMBL" id="GL996501">
    <property type="protein sequence ID" value="EGW33255.1"/>
    <property type="molecule type" value="Genomic_DNA"/>
</dbReference>
<dbReference type="GeneID" id="18870047"/>
<dbReference type="PANTHER" id="PTHR38698">
    <property type="entry name" value="EXPRESSED PROTEIN"/>
    <property type="match status" value="1"/>
</dbReference>
<dbReference type="PANTHER" id="PTHR38698:SF1">
    <property type="entry name" value="FUNGAL PROTEIN"/>
    <property type="match status" value="1"/>
</dbReference>
<dbReference type="STRING" id="619300.G3ALL2"/>
<keyword evidence="3" id="KW-1185">Reference proteome</keyword>
<reference evidence="2 3" key="1">
    <citation type="journal article" date="2011" name="Proc. Natl. Acad. Sci. U.S.A.">
        <title>Comparative genomics of xylose-fermenting fungi for enhanced biofuel production.</title>
        <authorList>
            <person name="Wohlbach D.J."/>
            <person name="Kuo A."/>
            <person name="Sato T.K."/>
            <person name="Potts K.M."/>
            <person name="Salamov A.A."/>
            <person name="LaButti K.M."/>
            <person name="Sun H."/>
            <person name="Clum A."/>
            <person name="Pangilinan J.L."/>
            <person name="Lindquist E.A."/>
            <person name="Lucas S."/>
            <person name="Lapidus A."/>
            <person name="Jin M."/>
            <person name="Gunawan C."/>
            <person name="Balan V."/>
            <person name="Dale B.E."/>
            <person name="Jeffries T.W."/>
            <person name="Zinkel R."/>
            <person name="Barry K.W."/>
            <person name="Grigoriev I.V."/>
            <person name="Gasch A.P."/>
        </authorList>
    </citation>
    <scope>NUCLEOTIDE SEQUENCE [LARGE SCALE GENOMIC DNA]</scope>
    <source>
        <strain evidence="3">NRRL Y-27907 / 11-Y1</strain>
    </source>
</reference>
<dbReference type="InterPro" id="IPR031355">
    <property type="entry name" value="YBL010C/LAA2-like"/>
</dbReference>
<dbReference type="RefSeq" id="XP_007374770.1">
    <property type="nucleotide sequence ID" value="XM_007374708.1"/>
</dbReference>
<dbReference type="eggNOG" id="ENOG502RZVD">
    <property type="taxonomic scope" value="Eukaryota"/>
</dbReference>
<dbReference type="HOGENOM" id="CLU_041801_0_0_1"/>
<dbReference type="Proteomes" id="UP000000709">
    <property type="component" value="Unassembled WGS sequence"/>
</dbReference>
<accession>G3ALL2</accession>
<dbReference type="OrthoDB" id="5378975at2759"/>
<dbReference type="KEGG" id="spaa:SPAPADRAFT_137494"/>